<keyword evidence="1" id="KW-0472">Membrane</keyword>
<dbReference type="EMBL" id="RZTZ01000003">
    <property type="protein sequence ID" value="RVT63708.1"/>
    <property type="molecule type" value="Genomic_DNA"/>
</dbReference>
<evidence type="ECO:0000256" key="1">
    <source>
        <dbReference type="SAM" id="Phobius"/>
    </source>
</evidence>
<keyword evidence="1" id="KW-0812">Transmembrane</keyword>
<gene>
    <name evidence="2" type="ORF">EM808_10625</name>
</gene>
<organism evidence="2 3">
    <name type="scientific">Niallia taxi</name>
    <dbReference type="NCBI Taxonomy" id="2499688"/>
    <lineage>
        <taxon>Bacteria</taxon>
        <taxon>Bacillati</taxon>
        <taxon>Bacillota</taxon>
        <taxon>Bacilli</taxon>
        <taxon>Bacillales</taxon>
        <taxon>Bacillaceae</taxon>
        <taxon>Niallia</taxon>
    </lineage>
</organism>
<keyword evidence="1" id="KW-1133">Transmembrane helix</keyword>
<feature type="transmembrane region" description="Helical" evidence="1">
    <location>
        <begin position="6"/>
        <end position="27"/>
    </location>
</feature>
<accession>A0A437KC49</accession>
<sequence length="60" mass="6886">MIMNVVLFYYLPPIAALVLFSICVSIVKKIVNKEETTKHTITGAILFSYLFYTLMYIGYS</sequence>
<protein>
    <submittedName>
        <fullName evidence="2">Uncharacterized protein</fullName>
    </submittedName>
</protein>
<comment type="caution">
    <text evidence="2">The sequence shown here is derived from an EMBL/GenBank/DDBJ whole genome shotgun (WGS) entry which is preliminary data.</text>
</comment>
<evidence type="ECO:0000313" key="3">
    <source>
        <dbReference type="Proteomes" id="UP000288024"/>
    </source>
</evidence>
<dbReference type="RefSeq" id="WP_127738185.1">
    <property type="nucleotide sequence ID" value="NZ_CP196002.1"/>
</dbReference>
<feature type="transmembrane region" description="Helical" evidence="1">
    <location>
        <begin position="39"/>
        <end position="59"/>
    </location>
</feature>
<name>A0A437KC49_9BACI</name>
<proteinExistence type="predicted"/>
<keyword evidence="3" id="KW-1185">Reference proteome</keyword>
<dbReference type="AlphaFoldDB" id="A0A437KC49"/>
<dbReference type="Proteomes" id="UP000288024">
    <property type="component" value="Unassembled WGS sequence"/>
</dbReference>
<evidence type="ECO:0000313" key="2">
    <source>
        <dbReference type="EMBL" id="RVT63708.1"/>
    </source>
</evidence>
<reference evidence="2 3" key="1">
    <citation type="submission" date="2019-01" db="EMBL/GenBank/DDBJ databases">
        <title>Bacillus sp. M5HDSG1-1, whole genome shotgun sequence.</title>
        <authorList>
            <person name="Tuo L."/>
        </authorList>
    </citation>
    <scope>NUCLEOTIDE SEQUENCE [LARGE SCALE GENOMIC DNA]</scope>
    <source>
        <strain evidence="2 3">M5HDSG1-1</strain>
    </source>
</reference>